<dbReference type="AlphaFoldDB" id="A0AA46I641"/>
<evidence type="ECO:0000259" key="1">
    <source>
        <dbReference type="Pfam" id="PF01895"/>
    </source>
</evidence>
<dbReference type="InterPro" id="IPR028366">
    <property type="entry name" value="PhoU"/>
</dbReference>
<comment type="caution">
    <text evidence="2">The sequence shown here is derived from an EMBL/GenBank/DDBJ whole genome shotgun (WGS) entry which is preliminary data.</text>
</comment>
<dbReference type="Pfam" id="PF01895">
    <property type="entry name" value="PhoU"/>
    <property type="match status" value="2"/>
</dbReference>
<accession>A0AA46I641</accession>
<feature type="domain" description="PhoU" evidence="1">
    <location>
        <begin position="124"/>
        <end position="206"/>
    </location>
</feature>
<dbReference type="Proteomes" id="UP000294678">
    <property type="component" value="Unassembled WGS sequence"/>
</dbReference>
<evidence type="ECO:0000313" key="3">
    <source>
        <dbReference type="Proteomes" id="UP000294678"/>
    </source>
</evidence>
<name>A0AA46I641_9FUSO</name>
<sequence length="224" mass="25845">MRNLEQTLNIINEKTVEMIKKSIRGLEIIDIILKKGEFDKSLYGESKLLEEDCDDLELVLDELIVETIARFQPAAGNLRYLVGVLQIVTDLERISDLNTGILKLIKRSVRDENMLNKTVLEILENMSAKVLKIFKTFELAFIEKKIENTYFVFGLDDEIDDLRDDCIKTVEELVKKDINFVSKASKVIVVAQKFERIADIIQNLSENYVYIRKGDVLKHQTMGE</sequence>
<evidence type="ECO:0000313" key="2">
    <source>
        <dbReference type="EMBL" id="TDT70550.1"/>
    </source>
</evidence>
<dbReference type="PANTHER" id="PTHR42930">
    <property type="entry name" value="PHOSPHATE-SPECIFIC TRANSPORT SYSTEM ACCESSORY PROTEIN PHOU"/>
    <property type="match status" value="1"/>
</dbReference>
<dbReference type="GO" id="GO:0030643">
    <property type="term" value="P:intracellular phosphate ion homeostasis"/>
    <property type="evidence" value="ECO:0007669"/>
    <property type="project" value="InterPro"/>
</dbReference>
<feature type="domain" description="PhoU" evidence="1">
    <location>
        <begin position="39"/>
        <end position="103"/>
    </location>
</feature>
<dbReference type="InterPro" id="IPR038078">
    <property type="entry name" value="PhoU-like_sf"/>
</dbReference>
<dbReference type="InterPro" id="IPR026022">
    <property type="entry name" value="PhoU_dom"/>
</dbReference>
<reference evidence="2 3" key="1">
    <citation type="submission" date="2019-03" db="EMBL/GenBank/DDBJ databases">
        <title>Genomic Encyclopedia of Type Strains, Phase IV (KMG-IV): sequencing the most valuable type-strain genomes for metagenomic binning, comparative biology and taxonomic classification.</title>
        <authorList>
            <person name="Goeker M."/>
        </authorList>
    </citation>
    <scope>NUCLEOTIDE SEQUENCE [LARGE SCALE GENOMIC DNA]</scope>
    <source>
        <strain evidence="2 3">DSM 100055</strain>
    </source>
</reference>
<dbReference type="RefSeq" id="WP_134112985.1">
    <property type="nucleotide sequence ID" value="NZ_SOBG01000004.1"/>
</dbReference>
<dbReference type="GO" id="GO:0045936">
    <property type="term" value="P:negative regulation of phosphate metabolic process"/>
    <property type="evidence" value="ECO:0007669"/>
    <property type="project" value="InterPro"/>
</dbReference>
<organism evidence="2 3">
    <name type="scientific">Hypnocyclicus thermotrophus</name>
    <dbReference type="NCBI Taxonomy" id="1627895"/>
    <lineage>
        <taxon>Bacteria</taxon>
        <taxon>Fusobacteriati</taxon>
        <taxon>Fusobacteriota</taxon>
        <taxon>Fusobacteriia</taxon>
        <taxon>Fusobacteriales</taxon>
        <taxon>Fusobacteriaceae</taxon>
        <taxon>Hypnocyclicus</taxon>
    </lineage>
</organism>
<dbReference type="SUPFAM" id="SSF109755">
    <property type="entry name" value="PhoU-like"/>
    <property type="match status" value="1"/>
</dbReference>
<keyword evidence="3" id="KW-1185">Reference proteome</keyword>
<dbReference type="Gene3D" id="1.20.58.220">
    <property type="entry name" value="Phosphate transport system protein phou homolog 2, domain 2"/>
    <property type="match status" value="1"/>
</dbReference>
<dbReference type="PANTHER" id="PTHR42930:SF3">
    <property type="entry name" value="PHOSPHATE-SPECIFIC TRANSPORT SYSTEM ACCESSORY PROTEIN PHOU"/>
    <property type="match status" value="1"/>
</dbReference>
<proteinExistence type="predicted"/>
<dbReference type="EMBL" id="SOBG01000004">
    <property type="protein sequence ID" value="TDT70550.1"/>
    <property type="molecule type" value="Genomic_DNA"/>
</dbReference>
<gene>
    <name evidence="2" type="ORF">EV215_1097</name>
</gene>
<protein>
    <submittedName>
        <fullName evidence="2">Phosphate transport system protein</fullName>
    </submittedName>
</protein>